<keyword evidence="2" id="KW-1185">Reference proteome</keyword>
<reference evidence="1 2" key="1">
    <citation type="submission" date="2015-05" db="EMBL/GenBank/DDBJ databases">
        <title>Draft genome sequence of Microvirga vignae strain BR3299, a novel nitrogen fixing bacteria isolated from Brazil semi-aired region.</title>
        <authorList>
            <person name="Zilli J.E."/>
            <person name="Passos S.R."/>
            <person name="Leite J."/>
            <person name="Baldani J.I."/>
            <person name="Xavier G.R."/>
            <person name="Rumjaneck N.G."/>
            <person name="Simoes-Araujo J.L."/>
        </authorList>
    </citation>
    <scope>NUCLEOTIDE SEQUENCE [LARGE SCALE GENOMIC DNA]</scope>
    <source>
        <strain evidence="1 2">BR3299</strain>
    </source>
</reference>
<organism evidence="1 2">
    <name type="scientific">Microvirga vignae</name>
    <dbReference type="NCBI Taxonomy" id="1225564"/>
    <lineage>
        <taxon>Bacteria</taxon>
        <taxon>Pseudomonadati</taxon>
        <taxon>Pseudomonadota</taxon>
        <taxon>Alphaproteobacteria</taxon>
        <taxon>Hyphomicrobiales</taxon>
        <taxon>Methylobacteriaceae</taxon>
        <taxon>Microvirga</taxon>
    </lineage>
</organism>
<evidence type="ECO:0000313" key="1">
    <source>
        <dbReference type="EMBL" id="KLK90742.1"/>
    </source>
</evidence>
<protein>
    <submittedName>
        <fullName evidence="1">Uncharacterized protein</fullName>
    </submittedName>
</protein>
<comment type="caution">
    <text evidence="1">The sequence shown here is derived from an EMBL/GenBank/DDBJ whole genome shotgun (WGS) entry which is preliminary data.</text>
</comment>
<gene>
    <name evidence="1" type="ORF">AA309_23825</name>
</gene>
<dbReference type="AlphaFoldDB" id="A0A0H1RDQ6"/>
<name>A0A0H1RDQ6_9HYPH</name>
<dbReference type="Proteomes" id="UP000035489">
    <property type="component" value="Unassembled WGS sequence"/>
</dbReference>
<sequence>MLDGQKNAEAKWSFRTVVYAMKSSAVMLSCCSGKGSGGHIRPRIESVPTRPHELIAKGDAEAAFQLIGQGLETIQRMRDVAPVLLDDAGPDFPLTADVPATRTARSGGNLSAINGHKTKVSSRHIGLLWDTAD</sequence>
<proteinExistence type="predicted"/>
<accession>A0A0H1RDQ6</accession>
<evidence type="ECO:0000313" key="2">
    <source>
        <dbReference type="Proteomes" id="UP000035489"/>
    </source>
</evidence>
<dbReference type="EMBL" id="LCYG01000067">
    <property type="protein sequence ID" value="KLK90742.1"/>
    <property type="molecule type" value="Genomic_DNA"/>
</dbReference>